<protein>
    <submittedName>
        <fullName evidence="1">Uncharacterized protein</fullName>
    </submittedName>
</protein>
<dbReference type="EMBL" id="GBRH01197676">
    <property type="protein sequence ID" value="JAE00220.1"/>
    <property type="molecule type" value="Transcribed_RNA"/>
</dbReference>
<reference evidence="1" key="2">
    <citation type="journal article" date="2015" name="Data Brief">
        <title>Shoot transcriptome of the giant reed, Arundo donax.</title>
        <authorList>
            <person name="Barrero R.A."/>
            <person name="Guerrero F.D."/>
            <person name="Moolhuijzen P."/>
            <person name="Goolsby J.A."/>
            <person name="Tidwell J."/>
            <person name="Bellgard S.E."/>
            <person name="Bellgard M.I."/>
        </authorList>
    </citation>
    <scope>NUCLEOTIDE SEQUENCE</scope>
    <source>
        <tissue evidence="1">Shoot tissue taken approximately 20 cm above the soil surface</tissue>
    </source>
</reference>
<sequence>MVSFSLEVAQYHRKDHQIGNYHLMCQ</sequence>
<accession>A0A0A9EHL2</accession>
<dbReference type="AlphaFoldDB" id="A0A0A9EHL2"/>
<reference evidence="1" key="1">
    <citation type="submission" date="2014-09" db="EMBL/GenBank/DDBJ databases">
        <authorList>
            <person name="Magalhaes I.L.F."/>
            <person name="Oliveira U."/>
            <person name="Santos F.R."/>
            <person name="Vidigal T.H.D.A."/>
            <person name="Brescovit A.D."/>
            <person name="Santos A.J."/>
        </authorList>
    </citation>
    <scope>NUCLEOTIDE SEQUENCE</scope>
    <source>
        <tissue evidence="1">Shoot tissue taken approximately 20 cm above the soil surface</tissue>
    </source>
</reference>
<evidence type="ECO:0000313" key="1">
    <source>
        <dbReference type="EMBL" id="JAE00220.1"/>
    </source>
</evidence>
<name>A0A0A9EHL2_ARUDO</name>
<organism evidence="1">
    <name type="scientific">Arundo donax</name>
    <name type="common">Giant reed</name>
    <name type="synonym">Donax arundinaceus</name>
    <dbReference type="NCBI Taxonomy" id="35708"/>
    <lineage>
        <taxon>Eukaryota</taxon>
        <taxon>Viridiplantae</taxon>
        <taxon>Streptophyta</taxon>
        <taxon>Embryophyta</taxon>
        <taxon>Tracheophyta</taxon>
        <taxon>Spermatophyta</taxon>
        <taxon>Magnoliopsida</taxon>
        <taxon>Liliopsida</taxon>
        <taxon>Poales</taxon>
        <taxon>Poaceae</taxon>
        <taxon>PACMAD clade</taxon>
        <taxon>Arundinoideae</taxon>
        <taxon>Arundineae</taxon>
        <taxon>Arundo</taxon>
    </lineage>
</organism>
<proteinExistence type="predicted"/>